<protein>
    <submittedName>
        <fullName evidence="2">Uncharacterized protein</fullName>
    </submittedName>
</protein>
<gene>
    <name evidence="2" type="ORF">GCM10010840_33970</name>
</gene>
<feature type="region of interest" description="Disordered" evidence="1">
    <location>
        <begin position="1"/>
        <end position="21"/>
    </location>
</feature>
<name>A0ABQ2GFD7_9DEIO</name>
<sequence length="67" mass="7355">MVNWNSSEAQTPGQAECADAEKPLERELVTLEKDGYNTVYRSEVTVAHRIGAIPAGRLMTRGREGGH</sequence>
<dbReference type="EMBL" id="BMOL01000025">
    <property type="protein sequence ID" value="GGL93137.1"/>
    <property type="molecule type" value="Genomic_DNA"/>
</dbReference>
<organism evidence="2 3">
    <name type="scientific">Deinococcus aerolatus</name>
    <dbReference type="NCBI Taxonomy" id="522487"/>
    <lineage>
        <taxon>Bacteria</taxon>
        <taxon>Thermotogati</taxon>
        <taxon>Deinococcota</taxon>
        <taxon>Deinococci</taxon>
        <taxon>Deinococcales</taxon>
        <taxon>Deinococcaceae</taxon>
        <taxon>Deinococcus</taxon>
    </lineage>
</organism>
<reference evidence="3" key="1">
    <citation type="journal article" date="2019" name="Int. J. Syst. Evol. Microbiol.">
        <title>The Global Catalogue of Microorganisms (GCM) 10K type strain sequencing project: providing services to taxonomists for standard genome sequencing and annotation.</title>
        <authorList>
            <consortium name="The Broad Institute Genomics Platform"/>
            <consortium name="The Broad Institute Genome Sequencing Center for Infectious Disease"/>
            <person name="Wu L."/>
            <person name="Ma J."/>
        </authorList>
    </citation>
    <scope>NUCLEOTIDE SEQUENCE [LARGE SCALE GENOMIC DNA]</scope>
    <source>
        <strain evidence="3">JCM 15442</strain>
    </source>
</reference>
<accession>A0ABQ2GFD7</accession>
<evidence type="ECO:0000313" key="2">
    <source>
        <dbReference type="EMBL" id="GGL93137.1"/>
    </source>
</evidence>
<evidence type="ECO:0000313" key="3">
    <source>
        <dbReference type="Proteomes" id="UP000639973"/>
    </source>
</evidence>
<evidence type="ECO:0000256" key="1">
    <source>
        <dbReference type="SAM" id="MobiDB-lite"/>
    </source>
</evidence>
<dbReference type="Proteomes" id="UP000639973">
    <property type="component" value="Unassembled WGS sequence"/>
</dbReference>
<comment type="caution">
    <text evidence="2">The sequence shown here is derived from an EMBL/GenBank/DDBJ whole genome shotgun (WGS) entry which is preliminary data.</text>
</comment>
<proteinExistence type="predicted"/>
<feature type="compositionally biased region" description="Polar residues" evidence="1">
    <location>
        <begin position="1"/>
        <end position="13"/>
    </location>
</feature>
<keyword evidence="3" id="KW-1185">Reference proteome</keyword>